<dbReference type="SUPFAM" id="SSF53167">
    <property type="entry name" value="Purine and uridine phosphorylases"/>
    <property type="match status" value="1"/>
</dbReference>
<feature type="compositionally biased region" description="Basic residues" evidence="1">
    <location>
        <begin position="229"/>
        <end position="238"/>
    </location>
</feature>
<evidence type="ECO:0000313" key="4">
    <source>
        <dbReference type="Proteomes" id="UP000185124"/>
    </source>
</evidence>
<sequence>MILRGTVRADRPLVVLAVEEEARYLPPELPVLLTGMGKVNAASAVAAVLAAGPRPALLLNLGTAGALRPGWTGIHEVATVLQHDLDTALLRTLTGQTYGAPLPLATQGAVLATGDTFVADDAARDRLAQRADLVDMEGYAIAWAASQAGVPCRLVKQVSDEAGEGAARSWRESVDACARDLAEWAGRHLDWRSRSLAAPPQSQARRGLPGMAGDQDVTGQPERHDGAHQHRRPAAGPR</sequence>
<proteinExistence type="predicted"/>
<organism evidence="3 4">
    <name type="scientific">Micromonospora cremea</name>
    <dbReference type="NCBI Taxonomy" id="709881"/>
    <lineage>
        <taxon>Bacteria</taxon>
        <taxon>Bacillati</taxon>
        <taxon>Actinomycetota</taxon>
        <taxon>Actinomycetes</taxon>
        <taxon>Micromonosporales</taxon>
        <taxon>Micromonosporaceae</taxon>
        <taxon>Micromonospora</taxon>
    </lineage>
</organism>
<feature type="region of interest" description="Disordered" evidence="1">
    <location>
        <begin position="195"/>
        <end position="238"/>
    </location>
</feature>
<dbReference type="PANTHER" id="PTHR46832:SF1">
    <property type="entry name" value="5'-METHYLTHIOADENOSINE_S-ADENOSYLHOMOCYSTEINE NUCLEOSIDASE"/>
    <property type="match status" value="1"/>
</dbReference>
<dbReference type="Proteomes" id="UP000185124">
    <property type="component" value="Unassembled WGS sequence"/>
</dbReference>
<accession>A0A1N5VZH3</accession>
<feature type="domain" description="Nucleoside phosphorylase" evidence="2">
    <location>
        <begin position="86"/>
        <end position="185"/>
    </location>
</feature>
<dbReference type="GO" id="GO:0008782">
    <property type="term" value="F:adenosylhomocysteine nucleosidase activity"/>
    <property type="evidence" value="ECO:0007669"/>
    <property type="project" value="TreeGrafter"/>
</dbReference>
<dbReference type="Gene3D" id="3.40.50.1580">
    <property type="entry name" value="Nucleoside phosphorylase domain"/>
    <property type="match status" value="1"/>
</dbReference>
<protein>
    <submittedName>
        <fullName evidence="3">Adenosylhomocysteine nucleosidase</fullName>
    </submittedName>
</protein>
<evidence type="ECO:0000256" key="1">
    <source>
        <dbReference type="SAM" id="MobiDB-lite"/>
    </source>
</evidence>
<dbReference type="PANTHER" id="PTHR46832">
    <property type="entry name" value="5'-METHYLTHIOADENOSINE/S-ADENOSYLHOMOCYSTEINE NUCLEOSIDASE"/>
    <property type="match status" value="1"/>
</dbReference>
<dbReference type="AlphaFoldDB" id="A0A1N5VZH3"/>
<gene>
    <name evidence="3" type="ORF">SAMN04489832_2016</name>
</gene>
<evidence type="ECO:0000259" key="2">
    <source>
        <dbReference type="Pfam" id="PF01048"/>
    </source>
</evidence>
<dbReference type="GO" id="GO:0009116">
    <property type="term" value="P:nucleoside metabolic process"/>
    <property type="evidence" value="ECO:0007669"/>
    <property type="project" value="InterPro"/>
</dbReference>
<dbReference type="InterPro" id="IPR035994">
    <property type="entry name" value="Nucleoside_phosphorylase_sf"/>
</dbReference>
<evidence type="ECO:0000313" key="3">
    <source>
        <dbReference type="EMBL" id="SIM78448.1"/>
    </source>
</evidence>
<keyword evidence="4" id="KW-1185">Reference proteome</keyword>
<reference evidence="4" key="1">
    <citation type="submission" date="2016-12" db="EMBL/GenBank/DDBJ databases">
        <authorList>
            <person name="Varghese N."/>
            <person name="Submissions S."/>
        </authorList>
    </citation>
    <scope>NUCLEOTIDE SEQUENCE [LARGE SCALE GENOMIC DNA]</scope>
    <source>
        <strain evidence="4">DSM 45599</strain>
    </source>
</reference>
<dbReference type="EMBL" id="FSQT01000001">
    <property type="protein sequence ID" value="SIM78448.1"/>
    <property type="molecule type" value="Genomic_DNA"/>
</dbReference>
<dbReference type="GO" id="GO:0019284">
    <property type="term" value="P:L-methionine salvage from S-adenosylmethionine"/>
    <property type="evidence" value="ECO:0007669"/>
    <property type="project" value="TreeGrafter"/>
</dbReference>
<dbReference type="GO" id="GO:0005829">
    <property type="term" value="C:cytosol"/>
    <property type="evidence" value="ECO:0007669"/>
    <property type="project" value="TreeGrafter"/>
</dbReference>
<dbReference type="InterPro" id="IPR000845">
    <property type="entry name" value="Nucleoside_phosphorylase_d"/>
</dbReference>
<dbReference type="Pfam" id="PF01048">
    <property type="entry name" value="PNP_UDP_1"/>
    <property type="match status" value="1"/>
</dbReference>
<name>A0A1N5VZH3_9ACTN</name>
<dbReference type="NCBIfam" id="NF004168">
    <property type="entry name" value="PRK05634.1"/>
    <property type="match status" value="1"/>
</dbReference>
<dbReference type="STRING" id="709881.SAMN04489832_2016"/>
<dbReference type="GO" id="GO:0008930">
    <property type="term" value="F:methylthioadenosine nucleosidase activity"/>
    <property type="evidence" value="ECO:0007669"/>
    <property type="project" value="TreeGrafter"/>
</dbReference>